<protein>
    <recommendedName>
        <fullName evidence="1">peptidyl-tRNA hydrolase</fullName>
        <ecNumber evidence="1">3.1.1.29</ecNumber>
    </recommendedName>
</protein>
<dbReference type="AlphaFoldDB" id="A0A8C9R7L1"/>
<evidence type="ECO:0000256" key="2">
    <source>
        <dbReference type="ARBA" id="ARBA00022555"/>
    </source>
</evidence>
<evidence type="ECO:0000256" key="1">
    <source>
        <dbReference type="ARBA" id="ARBA00013260"/>
    </source>
</evidence>
<evidence type="ECO:0000313" key="7">
    <source>
        <dbReference type="Ensembl" id="ENSSFOP00015010893.2"/>
    </source>
</evidence>
<dbReference type="PANTHER" id="PTHR17224:SF1">
    <property type="entry name" value="PEPTIDYL-TRNA HYDROLASE"/>
    <property type="match status" value="1"/>
</dbReference>
<proteinExistence type="inferred from homology"/>
<reference evidence="7" key="3">
    <citation type="submission" date="2025-09" db="UniProtKB">
        <authorList>
            <consortium name="Ensembl"/>
        </authorList>
    </citation>
    <scope>IDENTIFICATION</scope>
</reference>
<dbReference type="OrthoDB" id="1711136at2759"/>
<evidence type="ECO:0000256" key="3">
    <source>
        <dbReference type="ARBA" id="ARBA00022801"/>
    </source>
</evidence>
<keyword evidence="4" id="KW-0694">RNA-binding</keyword>
<dbReference type="InterPro" id="IPR018171">
    <property type="entry name" value="Pept_tRNA_hydro_CS"/>
</dbReference>
<evidence type="ECO:0000256" key="5">
    <source>
        <dbReference type="ARBA" id="ARBA00038063"/>
    </source>
</evidence>
<evidence type="ECO:0000313" key="8">
    <source>
        <dbReference type="Proteomes" id="UP000694397"/>
    </source>
</evidence>
<accession>A0A8C9R7L1</accession>
<reference evidence="7" key="2">
    <citation type="submission" date="2025-08" db="UniProtKB">
        <authorList>
            <consortium name="Ensembl"/>
        </authorList>
    </citation>
    <scope>IDENTIFICATION</scope>
</reference>
<dbReference type="GO" id="GO:0000049">
    <property type="term" value="F:tRNA binding"/>
    <property type="evidence" value="ECO:0007669"/>
    <property type="project" value="UniProtKB-KW"/>
</dbReference>
<keyword evidence="3" id="KW-0378">Hydrolase</keyword>
<dbReference type="InterPro" id="IPR001328">
    <property type="entry name" value="Pept_tRNA_hydro"/>
</dbReference>
<dbReference type="EC" id="3.1.1.29" evidence="1"/>
<dbReference type="SUPFAM" id="SSF53178">
    <property type="entry name" value="Peptidyl-tRNA hydrolase-like"/>
    <property type="match status" value="1"/>
</dbReference>
<evidence type="ECO:0000256" key="4">
    <source>
        <dbReference type="ARBA" id="ARBA00022884"/>
    </source>
</evidence>
<feature type="region of interest" description="Disordered" evidence="6">
    <location>
        <begin position="273"/>
        <end position="307"/>
    </location>
</feature>
<dbReference type="PROSITE" id="PS01196">
    <property type="entry name" value="PEPT_TRNA_HYDROL_2"/>
    <property type="match status" value="1"/>
</dbReference>
<dbReference type="GO" id="GO:0004045">
    <property type="term" value="F:peptidyl-tRNA hydrolase activity"/>
    <property type="evidence" value="ECO:0007669"/>
    <property type="project" value="UniProtKB-EC"/>
</dbReference>
<dbReference type="Proteomes" id="UP000694397">
    <property type="component" value="Chromosome 1"/>
</dbReference>
<dbReference type="PANTHER" id="PTHR17224">
    <property type="entry name" value="PEPTIDYL-TRNA HYDROLASE"/>
    <property type="match status" value="1"/>
</dbReference>
<feature type="compositionally biased region" description="Polar residues" evidence="6">
    <location>
        <begin position="273"/>
        <end position="284"/>
    </location>
</feature>
<dbReference type="NCBIfam" id="TIGR00447">
    <property type="entry name" value="pth"/>
    <property type="match status" value="1"/>
</dbReference>
<feature type="compositionally biased region" description="Basic and acidic residues" evidence="6">
    <location>
        <begin position="298"/>
        <end position="307"/>
    </location>
</feature>
<dbReference type="CDD" id="cd00462">
    <property type="entry name" value="PTH"/>
    <property type="match status" value="1"/>
</dbReference>
<evidence type="ECO:0000256" key="6">
    <source>
        <dbReference type="SAM" id="MobiDB-lite"/>
    </source>
</evidence>
<dbReference type="GeneTree" id="ENSGT00390000004247"/>
<dbReference type="Pfam" id="PF01195">
    <property type="entry name" value="Pept_tRNA_hydro"/>
    <property type="match status" value="1"/>
</dbReference>
<keyword evidence="2" id="KW-0820">tRNA-binding</keyword>
<comment type="similarity">
    <text evidence="5">Belongs to the PTH family.</text>
</comment>
<dbReference type="Ensembl" id="ENSSFOT00015011040.2">
    <property type="protein sequence ID" value="ENSSFOP00015010893.2"/>
    <property type="gene ID" value="ENSSFOG00015007053.2"/>
</dbReference>
<dbReference type="Gene3D" id="3.40.50.1470">
    <property type="entry name" value="Peptidyl-tRNA hydrolase"/>
    <property type="match status" value="1"/>
</dbReference>
<dbReference type="InterPro" id="IPR036416">
    <property type="entry name" value="Pept_tRNA_hydro_sf"/>
</dbReference>
<gene>
    <name evidence="7" type="primary">ptrh1</name>
</gene>
<sequence length="307" mass="33201">MFSWVRTVMMKALVNEPWTLTMSADASVLASASRKMVVGLGNPGMGSTRHSVGMAVVAALSGRLGVSESWRGDRHVSGEVALCELGDTQLVLLRPRVLMNLNGISVAKAAAKFHIQPEHILLVHDELDKPLGKFSLKKGGSARGHNGVKSCVECLQTNVMPRLLIGIGRPAEKALVNHHVLGRFSREEQKVLSNVLEQSVDLLLSQLTTTDLQNFPKQVNSGHVKRKDVCVQHSSLPPGGTKSSVPQTDLELHCSPLALQICENPANRTETALQCSSPTEQQEGLANRTELELPSSKCPEDKSTTQT</sequence>
<reference evidence="7 8" key="1">
    <citation type="submission" date="2019-04" db="EMBL/GenBank/DDBJ databases">
        <authorList>
            <consortium name="Wellcome Sanger Institute Data Sharing"/>
        </authorList>
    </citation>
    <scope>NUCLEOTIDE SEQUENCE [LARGE SCALE GENOMIC DNA]</scope>
</reference>
<keyword evidence="8" id="KW-1185">Reference proteome</keyword>
<organism evidence="7 8">
    <name type="scientific">Scleropages formosus</name>
    <name type="common">Asian bonytongue</name>
    <name type="synonym">Osteoglossum formosum</name>
    <dbReference type="NCBI Taxonomy" id="113540"/>
    <lineage>
        <taxon>Eukaryota</taxon>
        <taxon>Metazoa</taxon>
        <taxon>Chordata</taxon>
        <taxon>Craniata</taxon>
        <taxon>Vertebrata</taxon>
        <taxon>Euteleostomi</taxon>
        <taxon>Actinopterygii</taxon>
        <taxon>Neopterygii</taxon>
        <taxon>Teleostei</taxon>
        <taxon>Osteoglossocephala</taxon>
        <taxon>Osteoglossomorpha</taxon>
        <taxon>Osteoglossiformes</taxon>
        <taxon>Osteoglossidae</taxon>
        <taxon>Scleropages</taxon>
    </lineage>
</organism>
<name>A0A8C9R7L1_SCLFO</name>